<reference evidence="2 3" key="1">
    <citation type="submission" date="2016-10" db="EMBL/GenBank/DDBJ databases">
        <title>Genome sequence of the basidiomycete white-rot fungus Trametes pubescens.</title>
        <authorList>
            <person name="Makela M.R."/>
            <person name="Granchi Z."/>
            <person name="Peng M."/>
            <person name="De Vries R.P."/>
            <person name="Grigoriev I."/>
            <person name="Riley R."/>
            <person name="Hilden K."/>
        </authorList>
    </citation>
    <scope>NUCLEOTIDE SEQUENCE [LARGE SCALE GENOMIC DNA]</scope>
    <source>
        <strain evidence="2 3">FBCC735</strain>
    </source>
</reference>
<feature type="region of interest" description="Disordered" evidence="1">
    <location>
        <begin position="110"/>
        <end position="133"/>
    </location>
</feature>
<dbReference type="OrthoDB" id="2744403at2759"/>
<comment type="caution">
    <text evidence="2">The sequence shown here is derived from an EMBL/GenBank/DDBJ whole genome shotgun (WGS) entry which is preliminary data.</text>
</comment>
<protein>
    <submittedName>
        <fullName evidence="2">Uncharacterized protein</fullName>
    </submittedName>
</protein>
<sequence length="133" mass="14807">MLNCFPGTTCRLLNGYDIVALPLGGRRCTRGNTNNVIRRMFCTDWIGNLLVFKRGRYDTSRTISISRTEMSLINALVHRCVGVVNAPICSLIRLSSWLELQYVNENEERPVGMSGDVSVSESGDESVSDSDDE</sequence>
<dbReference type="AlphaFoldDB" id="A0A1M2VDE7"/>
<evidence type="ECO:0000313" key="3">
    <source>
        <dbReference type="Proteomes" id="UP000184267"/>
    </source>
</evidence>
<feature type="compositionally biased region" description="Acidic residues" evidence="1">
    <location>
        <begin position="122"/>
        <end position="133"/>
    </location>
</feature>
<evidence type="ECO:0000313" key="2">
    <source>
        <dbReference type="EMBL" id="OJT05576.1"/>
    </source>
</evidence>
<gene>
    <name evidence="2" type="ORF">TRAPUB_3589</name>
</gene>
<name>A0A1M2VDE7_TRAPU</name>
<proteinExistence type="predicted"/>
<evidence type="ECO:0000256" key="1">
    <source>
        <dbReference type="SAM" id="MobiDB-lite"/>
    </source>
</evidence>
<dbReference type="Proteomes" id="UP000184267">
    <property type="component" value="Unassembled WGS sequence"/>
</dbReference>
<keyword evidence="3" id="KW-1185">Reference proteome</keyword>
<dbReference type="EMBL" id="MNAD01001426">
    <property type="protein sequence ID" value="OJT05576.1"/>
    <property type="molecule type" value="Genomic_DNA"/>
</dbReference>
<organism evidence="2 3">
    <name type="scientific">Trametes pubescens</name>
    <name type="common">White-rot fungus</name>
    <dbReference type="NCBI Taxonomy" id="154538"/>
    <lineage>
        <taxon>Eukaryota</taxon>
        <taxon>Fungi</taxon>
        <taxon>Dikarya</taxon>
        <taxon>Basidiomycota</taxon>
        <taxon>Agaricomycotina</taxon>
        <taxon>Agaricomycetes</taxon>
        <taxon>Polyporales</taxon>
        <taxon>Polyporaceae</taxon>
        <taxon>Trametes</taxon>
    </lineage>
</organism>
<accession>A0A1M2VDE7</accession>